<proteinExistence type="predicted"/>
<dbReference type="EMBL" id="ASPP01005789">
    <property type="protein sequence ID" value="ETO29878.1"/>
    <property type="molecule type" value="Genomic_DNA"/>
</dbReference>
<dbReference type="InterPro" id="IPR002142">
    <property type="entry name" value="Peptidase_S49"/>
</dbReference>
<dbReference type="GO" id="GO:0006508">
    <property type="term" value="P:proteolysis"/>
    <property type="evidence" value="ECO:0007669"/>
    <property type="project" value="InterPro"/>
</dbReference>
<sequence length="409" mass="47479">MTSFLTSLRPHCSHPYSVLQRRSLLLSTWVVSRKPFGTSAKNIGERKTKGMGEQLEQIETQLKSLKKRNKFQSWFSFQNVRFTPVILCLLFLMVANGKVKQEVEREKKRRKTEKKVIQIRTANIRNSVSEARSAWFAGDTVTFSNLIKLIRRAAHDDTVLGISLVLEQEELREFQRQGKFVMSYGKTISLKDLVLASCSDNIYLQPTAVINTNGVSIAGVFYKGLLDRLGIVPFVVKREKYKSLMDRFLLEGFSKECREAMESIGKDLFDQYLFFIAEKLNITFEEAQRIIDTSPLTPDEAIALRLADEEIHWRQFQCKLSEMCYLQKQVPPSQSIDSVTPAQYLATSRYKFKKSLQLLQQNQDEIFFPSHSTQFQFQFQLQTLRTYSISTNQTPQNYCFDQYFGCYCY</sequence>
<gene>
    <name evidence="2" type="ORF">RFI_07242</name>
</gene>
<dbReference type="OrthoDB" id="45421at2759"/>
<accession>X6NVI9</accession>
<dbReference type="InterPro" id="IPR029045">
    <property type="entry name" value="ClpP/crotonase-like_dom_sf"/>
</dbReference>
<keyword evidence="3" id="KW-1185">Reference proteome</keyword>
<evidence type="ECO:0000259" key="1">
    <source>
        <dbReference type="Pfam" id="PF01343"/>
    </source>
</evidence>
<dbReference type="GO" id="GO:0008233">
    <property type="term" value="F:peptidase activity"/>
    <property type="evidence" value="ECO:0007669"/>
    <property type="project" value="InterPro"/>
</dbReference>
<evidence type="ECO:0000313" key="3">
    <source>
        <dbReference type="Proteomes" id="UP000023152"/>
    </source>
</evidence>
<evidence type="ECO:0000313" key="2">
    <source>
        <dbReference type="EMBL" id="ETO29878.1"/>
    </source>
</evidence>
<reference evidence="2 3" key="1">
    <citation type="journal article" date="2013" name="Curr. Biol.">
        <title>The Genome of the Foraminiferan Reticulomyxa filosa.</title>
        <authorList>
            <person name="Glockner G."/>
            <person name="Hulsmann N."/>
            <person name="Schleicher M."/>
            <person name="Noegel A.A."/>
            <person name="Eichinger L."/>
            <person name="Gallinger C."/>
            <person name="Pawlowski J."/>
            <person name="Sierra R."/>
            <person name="Euteneuer U."/>
            <person name="Pillet L."/>
            <person name="Moustafa A."/>
            <person name="Platzer M."/>
            <person name="Groth M."/>
            <person name="Szafranski K."/>
            <person name="Schliwa M."/>
        </authorList>
    </citation>
    <scope>NUCLEOTIDE SEQUENCE [LARGE SCALE GENOMIC DNA]</scope>
</reference>
<organism evidence="2 3">
    <name type="scientific">Reticulomyxa filosa</name>
    <dbReference type="NCBI Taxonomy" id="46433"/>
    <lineage>
        <taxon>Eukaryota</taxon>
        <taxon>Sar</taxon>
        <taxon>Rhizaria</taxon>
        <taxon>Retaria</taxon>
        <taxon>Foraminifera</taxon>
        <taxon>Monothalamids</taxon>
        <taxon>Reticulomyxidae</taxon>
        <taxon>Reticulomyxa</taxon>
    </lineage>
</organism>
<protein>
    <recommendedName>
        <fullName evidence="1">Peptidase S49 domain-containing protein</fullName>
    </recommendedName>
</protein>
<comment type="caution">
    <text evidence="2">The sequence shown here is derived from an EMBL/GenBank/DDBJ whole genome shotgun (WGS) entry which is preliminary data.</text>
</comment>
<dbReference type="Pfam" id="PF01343">
    <property type="entry name" value="Peptidase_S49"/>
    <property type="match status" value="1"/>
</dbReference>
<dbReference type="Gene3D" id="3.90.226.10">
    <property type="entry name" value="2-enoyl-CoA Hydratase, Chain A, domain 1"/>
    <property type="match status" value="1"/>
</dbReference>
<dbReference type="PANTHER" id="PTHR33209:SF2">
    <property type="entry name" value="CHROMOSOME UNDETERMINED SCAFFOLD_55, WHOLE GENOME SHOTGUN SEQUENCE"/>
    <property type="match status" value="1"/>
</dbReference>
<dbReference type="PANTHER" id="PTHR33209">
    <property type="entry name" value="PROTEASE 4"/>
    <property type="match status" value="1"/>
</dbReference>
<name>X6NVI9_RETFI</name>
<feature type="non-terminal residue" evidence="2">
    <location>
        <position position="409"/>
    </location>
</feature>
<feature type="domain" description="Peptidase S49" evidence="1">
    <location>
        <begin position="174"/>
        <end position="318"/>
    </location>
</feature>
<dbReference type="AlphaFoldDB" id="X6NVI9"/>
<dbReference type="Proteomes" id="UP000023152">
    <property type="component" value="Unassembled WGS sequence"/>
</dbReference>
<dbReference type="SUPFAM" id="SSF52096">
    <property type="entry name" value="ClpP/crotonase"/>
    <property type="match status" value="1"/>
</dbReference>